<dbReference type="CDD" id="cd00761">
    <property type="entry name" value="Glyco_tranf_GTA_type"/>
    <property type="match status" value="1"/>
</dbReference>
<dbReference type="EMBL" id="FNFH01000003">
    <property type="protein sequence ID" value="SDK23912.1"/>
    <property type="molecule type" value="Genomic_DNA"/>
</dbReference>
<name>A0A1G9A968_9GAMM</name>
<keyword evidence="4" id="KW-1185">Reference proteome</keyword>
<keyword evidence="3" id="KW-0808">Transferase</keyword>
<dbReference type="PANTHER" id="PTHR43685:SF13">
    <property type="entry name" value="O ANTIGEN BIOSYNTHESIS RHAMNOSYLTRANSFERASE RFBN"/>
    <property type="match status" value="1"/>
</dbReference>
<dbReference type="STRING" id="658219.SAMN05216212_1903"/>
<dbReference type="GO" id="GO:0044010">
    <property type="term" value="P:single-species biofilm formation"/>
    <property type="evidence" value="ECO:0007669"/>
    <property type="project" value="TreeGrafter"/>
</dbReference>
<dbReference type="InterPro" id="IPR055050">
    <property type="entry name" value="WsaF_C"/>
</dbReference>
<dbReference type="InterPro" id="IPR050834">
    <property type="entry name" value="Glycosyltransf_2"/>
</dbReference>
<dbReference type="Proteomes" id="UP000199305">
    <property type="component" value="Unassembled WGS sequence"/>
</dbReference>
<dbReference type="GO" id="GO:0016740">
    <property type="term" value="F:transferase activity"/>
    <property type="evidence" value="ECO:0007669"/>
    <property type="project" value="UniProtKB-KW"/>
</dbReference>
<dbReference type="InterPro" id="IPR029044">
    <property type="entry name" value="Nucleotide-diphossugar_trans"/>
</dbReference>
<sequence length="928" mass="106298">MDPLDHYCRYGWKEGRQPNYYFDPVWYSKSACYTPEAGVPELIHYFKTGWRSGVNPSGEFDIAYYLASNPDVKEAGIEPLKHFIEYGQSEGRQFRKVYSSPICSEILDTGLFLGDWYVNFYEDLRGLQVDPLEHFVETGMCEGRNPNPYFDTTWYLEMYSEEIPEDRNPVLHYAKSGWKKGHNPSLRFDSKKYHQQYLQDSSLTEPLSHYLKYGKQTGLAAFPVVAAARRRLKLDPGSTVVQDAALRPLLDCSLTELRPCSETYNPRALNIHWVMPDFSPGAGGHMTIFRIIRFLEFFGHKNTIWIYNPVSHSTESDAYDDIVKHFQVIKGDVRFVGPRQDFGGGDVIFATDWSSVSHVLSACRFKRRFYFVQDHEPEFYPQGSRAIAAKMTYEYDLDCICASPWLRELMQERYGRWAEGFWLSADRTIYSPEGRVDNTDGKFKIAFYARHFTSRRAVELGFLALEALAKKGIELEVHCFGASLPFSKTPFECIDHGVLAPHELASLYRECDLGVVFSATNYSLIPQEMMACGLPVAELDGESTRAIFPRGVVTLLSPNPRVMADELAALISDQERLSHQRRAALDWVGQFTWEQSARDVESAVLERLKALGFCAEDGGETQEECQPKASVVIPTWNGGEVFRRVIEILERQKTPWPFEVLVVDSGSEDGTAEFVEGRGSVRLHRIPNSEFQHGRTRNLGISLTSGEYIAILTQDALPKDEYWLYNLVTHLEHFPDAAGAFGKHLPWPDADPFTKRDLHDHFHKFLKEKICVSRYTDPEKWENSDISWKQFLHFYSDNNSCMRRSVWEKIPYPEIDFGEDQAWAWEVIKAGYSKVYACQAVVYHSHDFDEGDVEKRAYEEGRFFRKVFGYQMENADDIGPAVGALNERDQSWGTENGVDAELIDARKASNASRLAGYSRANREEACEE</sequence>
<evidence type="ECO:0000313" key="4">
    <source>
        <dbReference type="Proteomes" id="UP000199305"/>
    </source>
</evidence>
<feature type="domain" description="WsaF C-terminal" evidence="2">
    <location>
        <begin position="444"/>
        <end position="536"/>
    </location>
</feature>
<dbReference type="InterPro" id="IPR001173">
    <property type="entry name" value="Glyco_trans_2-like"/>
</dbReference>
<dbReference type="PANTHER" id="PTHR43685">
    <property type="entry name" value="GLYCOSYLTRANSFERASE"/>
    <property type="match status" value="1"/>
</dbReference>
<dbReference type="AlphaFoldDB" id="A0A1G9A968"/>
<dbReference type="Pfam" id="PF00535">
    <property type="entry name" value="Glycos_transf_2"/>
    <property type="match status" value="1"/>
</dbReference>
<dbReference type="Pfam" id="PF22772">
    <property type="entry name" value="WsaF_C"/>
    <property type="match status" value="1"/>
</dbReference>
<dbReference type="Gene3D" id="3.40.50.2000">
    <property type="entry name" value="Glycogen Phosphorylase B"/>
    <property type="match status" value="1"/>
</dbReference>
<accession>A0A1G9A968</accession>
<dbReference type="SUPFAM" id="SSF53756">
    <property type="entry name" value="UDP-Glycosyltransferase/glycogen phosphorylase"/>
    <property type="match status" value="1"/>
</dbReference>
<dbReference type="SUPFAM" id="SSF53448">
    <property type="entry name" value="Nucleotide-diphospho-sugar transferases"/>
    <property type="match status" value="1"/>
</dbReference>
<evidence type="ECO:0000259" key="1">
    <source>
        <dbReference type="Pfam" id="PF00535"/>
    </source>
</evidence>
<evidence type="ECO:0000259" key="2">
    <source>
        <dbReference type="Pfam" id="PF22772"/>
    </source>
</evidence>
<reference evidence="4" key="1">
    <citation type="submission" date="2016-10" db="EMBL/GenBank/DDBJ databases">
        <authorList>
            <person name="Varghese N."/>
            <person name="Submissions S."/>
        </authorList>
    </citation>
    <scope>NUCLEOTIDE SEQUENCE [LARGE SCALE GENOMIC DNA]</scope>
    <source>
        <strain evidence="4">CGMCC 1.10658</strain>
    </source>
</reference>
<dbReference type="Gene3D" id="3.40.50.11090">
    <property type="match status" value="1"/>
</dbReference>
<protein>
    <submittedName>
        <fullName evidence="3">Glycosyltransferase, GT2 family</fullName>
    </submittedName>
</protein>
<dbReference type="CDD" id="cd03801">
    <property type="entry name" value="GT4_PimA-like"/>
    <property type="match status" value="1"/>
</dbReference>
<evidence type="ECO:0000313" key="3">
    <source>
        <dbReference type="EMBL" id="SDK23912.1"/>
    </source>
</evidence>
<gene>
    <name evidence="3" type="ORF">SAMN05216212_1903</name>
</gene>
<organism evidence="3 4">
    <name type="scientific">Microbulbifer yueqingensis</name>
    <dbReference type="NCBI Taxonomy" id="658219"/>
    <lineage>
        <taxon>Bacteria</taxon>
        <taxon>Pseudomonadati</taxon>
        <taxon>Pseudomonadota</taxon>
        <taxon>Gammaproteobacteria</taxon>
        <taxon>Cellvibrionales</taxon>
        <taxon>Microbulbiferaceae</taxon>
        <taxon>Microbulbifer</taxon>
    </lineage>
</organism>
<feature type="domain" description="Glycosyltransferase 2-like" evidence="1">
    <location>
        <begin position="630"/>
        <end position="741"/>
    </location>
</feature>
<dbReference type="Gene3D" id="3.90.550.10">
    <property type="entry name" value="Spore Coat Polysaccharide Biosynthesis Protein SpsA, Chain A"/>
    <property type="match status" value="1"/>
</dbReference>
<proteinExistence type="predicted"/>